<sequence>MANSTTTLHGPGSEGVKFNYQSQNLGLDEWVNLLTLCLAPVLAHILTGSPRAITGTTSDSPPTWLDRIALSNPTSIVWRYYAVTDRRVRTPHWSGADMVAANTAIWSGCGWHNSQSSSATAAKESVFFINDGFAQQQKRRVALLSVSALKSLLVTVQGVQALYAVVVSFHGRPFPRSLGTIFLPIATLGLFRLPAALWLFDDAGSPHRALYATLPSSEPSTPTPVPDCESESENRLELELERFPHNSVRGILVRLYFALQMLGLFGLTLTHTAGYHYSLSYLLQNILFCFLAGITVGVIF</sequence>
<feature type="transmembrane region" description="Helical" evidence="1">
    <location>
        <begin position="251"/>
        <end position="269"/>
    </location>
</feature>
<accession>A0A6A6BBW2</accession>
<feature type="transmembrane region" description="Helical" evidence="1">
    <location>
        <begin position="281"/>
        <end position="299"/>
    </location>
</feature>
<name>A0A6A6BBW2_9PEZI</name>
<keyword evidence="1" id="KW-0472">Membrane</keyword>
<dbReference type="AlphaFoldDB" id="A0A6A6BBW2"/>
<keyword evidence="3" id="KW-1185">Reference proteome</keyword>
<dbReference type="GeneID" id="54302699"/>
<evidence type="ECO:0000313" key="3">
    <source>
        <dbReference type="Proteomes" id="UP000799438"/>
    </source>
</evidence>
<dbReference type="RefSeq" id="XP_033396811.1">
    <property type="nucleotide sequence ID" value="XM_033545200.1"/>
</dbReference>
<feature type="transmembrane region" description="Helical" evidence="1">
    <location>
        <begin position="141"/>
        <end position="166"/>
    </location>
</feature>
<keyword evidence="1" id="KW-0812">Transmembrane</keyword>
<feature type="transmembrane region" description="Helical" evidence="1">
    <location>
        <begin position="178"/>
        <end position="200"/>
    </location>
</feature>
<keyword evidence="1" id="KW-1133">Transmembrane helix</keyword>
<evidence type="ECO:0000313" key="2">
    <source>
        <dbReference type="EMBL" id="KAF2141098.1"/>
    </source>
</evidence>
<reference evidence="2" key="1">
    <citation type="journal article" date="2020" name="Stud. Mycol.">
        <title>101 Dothideomycetes genomes: a test case for predicting lifestyles and emergence of pathogens.</title>
        <authorList>
            <person name="Haridas S."/>
            <person name="Albert R."/>
            <person name="Binder M."/>
            <person name="Bloem J."/>
            <person name="Labutti K."/>
            <person name="Salamov A."/>
            <person name="Andreopoulos B."/>
            <person name="Baker S."/>
            <person name="Barry K."/>
            <person name="Bills G."/>
            <person name="Bluhm B."/>
            <person name="Cannon C."/>
            <person name="Castanera R."/>
            <person name="Culley D."/>
            <person name="Daum C."/>
            <person name="Ezra D."/>
            <person name="Gonzalez J."/>
            <person name="Henrissat B."/>
            <person name="Kuo A."/>
            <person name="Liang C."/>
            <person name="Lipzen A."/>
            <person name="Lutzoni F."/>
            <person name="Magnuson J."/>
            <person name="Mondo S."/>
            <person name="Nolan M."/>
            <person name="Ohm R."/>
            <person name="Pangilinan J."/>
            <person name="Park H.-J."/>
            <person name="Ramirez L."/>
            <person name="Alfaro M."/>
            <person name="Sun H."/>
            <person name="Tritt A."/>
            <person name="Yoshinaga Y."/>
            <person name="Zwiers L.-H."/>
            <person name="Turgeon B."/>
            <person name="Goodwin S."/>
            <person name="Spatafora J."/>
            <person name="Crous P."/>
            <person name="Grigoriev I."/>
        </authorList>
    </citation>
    <scope>NUCLEOTIDE SEQUENCE</scope>
    <source>
        <strain evidence="2">CBS 121167</strain>
    </source>
</reference>
<dbReference type="OrthoDB" id="4586224at2759"/>
<dbReference type="Proteomes" id="UP000799438">
    <property type="component" value="Unassembled WGS sequence"/>
</dbReference>
<proteinExistence type="predicted"/>
<protein>
    <submittedName>
        <fullName evidence="2">Uncharacterized protein</fullName>
    </submittedName>
</protein>
<gene>
    <name evidence="2" type="ORF">K452DRAFT_334621</name>
</gene>
<organism evidence="2 3">
    <name type="scientific">Aplosporella prunicola CBS 121167</name>
    <dbReference type="NCBI Taxonomy" id="1176127"/>
    <lineage>
        <taxon>Eukaryota</taxon>
        <taxon>Fungi</taxon>
        <taxon>Dikarya</taxon>
        <taxon>Ascomycota</taxon>
        <taxon>Pezizomycotina</taxon>
        <taxon>Dothideomycetes</taxon>
        <taxon>Dothideomycetes incertae sedis</taxon>
        <taxon>Botryosphaeriales</taxon>
        <taxon>Aplosporellaceae</taxon>
        <taxon>Aplosporella</taxon>
    </lineage>
</organism>
<dbReference type="EMBL" id="ML995488">
    <property type="protein sequence ID" value="KAF2141098.1"/>
    <property type="molecule type" value="Genomic_DNA"/>
</dbReference>
<evidence type="ECO:0000256" key="1">
    <source>
        <dbReference type="SAM" id="Phobius"/>
    </source>
</evidence>